<dbReference type="RefSeq" id="XP_006822658.1">
    <property type="nucleotide sequence ID" value="XM_006822595.1"/>
</dbReference>
<protein>
    <submittedName>
        <fullName evidence="3">Uncharacterized protein LOC100370028</fullName>
    </submittedName>
</protein>
<dbReference type="Proteomes" id="UP000694865">
    <property type="component" value="Unplaced"/>
</dbReference>
<name>A0ABM0MRL7_SACKO</name>
<evidence type="ECO:0000313" key="2">
    <source>
        <dbReference type="Proteomes" id="UP000694865"/>
    </source>
</evidence>
<dbReference type="SUPFAM" id="SSF102198">
    <property type="entry name" value="Putative cyclase"/>
    <property type="match status" value="1"/>
</dbReference>
<dbReference type="PANTHER" id="PTHR31118">
    <property type="entry name" value="CYCLASE-LIKE PROTEIN 2"/>
    <property type="match status" value="1"/>
</dbReference>
<dbReference type="InterPro" id="IPR007325">
    <property type="entry name" value="KFase/CYL"/>
</dbReference>
<accession>A0ABM0MRL7</accession>
<sequence length="237" mass="26012">MGGELYLESNSFCTPEHLGTHMDAPVHMSKGKLNADEVLLDQLIGPAIRINIKSKADEDPDAQLTVPDLEAWEEENGAIPDDVILMVYSGWGSRWPDKIRFLGTDTTNTTLLHFPGIAPEAAQWLVDYRKIKAVGIDTPSLDHAPSSLYPTHQILYLRNIPGFENVANMDQLPTKGATVFAIPMKIGGGSGAPLRIFATGWRSDIENPCSVGLATKVVFWKFEITFLAVVVSILRVL</sequence>
<proteinExistence type="inferred from homology"/>
<dbReference type="InterPro" id="IPR037175">
    <property type="entry name" value="KFase_sf"/>
</dbReference>
<dbReference type="Pfam" id="PF04199">
    <property type="entry name" value="Cyclase"/>
    <property type="match status" value="1"/>
</dbReference>
<organism evidence="2 3">
    <name type="scientific">Saccoglossus kowalevskii</name>
    <name type="common">Acorn worm</name>
    <dbReference type="NCBI Taxonomy" id="10224"/>
    <lineage>
        <taxon>Eukaryota</taxon>
        <taxon>Metazoa</taxon>
        <taxon>Hemichordata</taxon>
        <taxon>Enteropneusta</taxon>
        <taxon>Harrimaniidae</taxon>
        <taxon>Saccoglossus</taxon>
    </lineage>
</organism>
<evidence type="ECO:0000256" key="1">
    <source>
        <dbReference type="ARBA" id="ARBA00007865"/>
    </source>
</evidence>
<comment type="similarity">
    <text evidence="1">Belongs to the Cyclase 1 superfamily.</text>
</comment>
<dbReference type="PANTHER" id="PTHR31118:SF12">
    <property type="entry name" value="CYCLASE-LIKE PROTEIN 2"/>
    <property type="match status" value="1"/>
</dbReference>
<reference evidence="3" key="1">
    <citation type="submission" date="2025-08" db="UniProtKB">
        <authorList>
            <consortium name="RefSeq"/>
        </authorList>
    </citation>
    <scope>IDENTIFICATION</scope>
    <source>
        <tissue evidence="3">Testes</tissue>
    </source>
</reference>
<keyword evidence="2" id="KW-1185">Reference proteome</keyword>
<dbReference type="Gene3D" id="3.50.30.50">
    <property type="entry name" value="Putative cyclase"/>
    <property type="match status" value="1"/>
</dbReference>
<evidence type="ECO:0000313" key="3">
    <source>
        <dbReference type="RefSeq" id="XP_006822658.1"/>
    </source>
</evidence>
<dbReference type="GeneID" id="100370028"/>
<gene>
    <name evidence="3" type="primary">LOC100370028</name>
</gene>